<comment type="caution">
    <text evidence="2">The sequence shown here is derived from an EMBL/GenBank/DDBJ whole genome shotgun (WGS) entry which is preliminary data.</text>
</comment>
<organism evidence="2 3">
    <name type="scientific">Brachionus calyciflorus</name>
    <dbReference type="NCBI Taxonomy" id="104777"/>
    <lineage>
        <taxon>Eukaryota</taxon>
        <taxon>Metazoa</taxon>
        <taxon>Spiralia</taxon>
        <taxon>Gnathifera</taxon>
        <taxon>Rotifera</taxon>
        <taxon>Eurotatoria</taxon>
        <taxon>Monogononta</taxon>
        <taxon>Pseudotrocha</taxon>
        <taxon>Ploima</taxon>
        <taxon>Brachionidae</taxon>
        <taxon>Brachionus</taxon>
    </lineage>
</organism>
<dbReference type="AlphaFoldDB" id="A0A814C898"/>
<keyword evidence="1" id="KW-0175">Coiled coil</keyword>
<keyword evidence="3" id="KW-1185">Reference proteome</keyword>
<feature type="coiled-coil region" evidence="1">
    <location>
        <begin position="556"/>
        <end position="590"/>
    </location>
</feature>
<feature type="coiled-coil region" evidence="1">
    <location>
        <begin position="337"/>
        <end position="364"/>
    </location>
</feature>
<sequence length="732" mass="86262">MIENVEVIAKAFESCNNSLPSKFLNCFGESHDSITNLLEEILLVEKKEVSMFSKNLFSKDFKIEEQQSELCLKILNECFKEIKLIRPVIFITDDSKIVSFFPVETQSPKSKKSIMYFLDLSTGIREICKNTKSDIFYNFLLYGDTKHYIKSFIPSLIKLSIVRTPVKYCINNLKWWTIYYVIMLIHYGNDEFLQLDTWGHEEKVENIKSVILTYLDKSQDTIKVYNQYNSIDLKKFFYLNDLIKKGYLKIEKDLLKEIEVINELKFDVVKNKSKEDEKKLLEKKSKLSIEINEIHKNLSECEGFISFKKSEIDTTESKFRRFITGEEKKLTDSGIEKKFEKLRNAILENNSKNLEQLILEEIKKLENQIFQNDLNIKSKSEYLIKLNNSIVENLDKINENELKIQTHKIRNLKLSENLNDINSKINDKKTTFNKINEFDIRKDYFLLIEQIKGSKTNYEMKNFESLREEIEKTDFKLNNSLLNLKESRKNLEQSENQTIQSEYQLNKLNGELAILKNEESEELDKIKTLKKEYADYDTWYYRTYYWSYTTELLAKIKRADSSLNQIKNRLKNKNDEIENLKTTITNLVANVKQNKKGAVELELICQQINQEKINQLNNLKIQKQNILNFISDKLISELDAEALNIKTEIKTNDIEISTSTDLIKNLKKDNQTIEEKLALSDVSLKSLFKTKCEYQDKIKKLTLKLKEEDKDIRKNALETLEYVFQGMILKAM</sequence>
<evidence type="ECO:0000313" key="3">
    <source>
        <dbReference type="Proteomes" id="UP000663879"/>
    </source>
</evidence>
<dbReference type="Proteomes" id="UP000663879">
    <property type="component" value="Unassembled WGS sequence"/>
</dbReference>
<proteinExistence type="predicted"/>
<dbReference type="EMBL" id="CAJNOC010002523">
    <property type="protein sequence ID" value="CAF0938065.1"/>
    <property type="molecule type" value="Genomic_DNA"/>
</dbReference>
<protein>
    <submittedName>
        <fullName evidence="2">Uncharacterized protein</fullName>
    </submittedName>
</protein>
<evidence type="ECO:0000313" key="2">
    <source>
        <dbReference type="EMBL" id="CAF0938065.1"/>
    </source>
</evidence>
<name>A0A814C898_9BILA</name>
<reference evidence="2" key="1">
    <citation type="submission" date="2021-02" db="EMBL/GenBank/DDBJ databases">
        <authorList>
            <person name="Nowell W R."/>
        </authorList>
    </citation>
    <scope>NUCLEOTIDE SEQUENCE</scope>
    <source>
        <strain evidence="2">Ploen Becks lab</strain>
    </source>
</reference>
<feature type="coiled-coil region" evidence="1">
    <location>
        <begin position="477"/>
        <end position="532"/>
    </location>
</feature>
<gene>
    <name evidence="2" type="ORF">OXX778_LOCUS13275</name>
</gene>
<accession>A0A814C898</accession>
<evidence type="ECO:0000256" key="1">
    <source>
        <dbReference type="SAM" id="Coils"/>
    </source>
</evidence>